<evidence type="ECO:0000313" key="1">
    <source>
        <dbReference type="EMBL" id="MES1922818.1"/>
    </source>
</evidence>
<comment type="caution">
    <text evidence="1">The sequence shown here is derived from an EMBL/GenBank/DDBJ whole genome shotgun (WGS) entry which is preliminary data.</text>
</comment>
<organism evidence="1 2">
    <name type="scientific">Bonamia ostreae</name>
    <dbReference type="NCBI Taxonomy" id="126728"/>
    <lineage>
        <taxon>Eukaryota</taxon>
        <taxon>Sar</taxon>
        <taxon>Rhizaria</taxon>
        <taxon>Endomyxa</taxon>
        <taxon>Ascetosporea</taxon>
        <taxon>Haplosporida</taxon>
        <taxon>Bonamia</taxon>
    </lineage>
</organism>
<evidence type="ECO:0000313" key="2">
    <source>
        <dbReference type="Proteomes" id="UP001439008"/>
    </source>
</evidence>
<gene>
    <name evidence="1" type="ORF">MHBO_004344</name>
</gene>
<proteinExistence type="predicted"/>
<name>A0ABV2AT23_9EUKA</name>
<reference evidence="1 2" key="1">
    <citation type="journal article" date="2024" name="BMC Biol.">
        <title>Comparative genomics of Ascetosporea gives new insight into the evolutionary basis for animal parasitism in Rhizaria.</title>
        <authorList>
            <person name="Hiltunen Thoren M."/>
            <person name="Onut-Brannstrom I."/>
            <person name="Alfjorden A."/>
            <person name="Peckova H."/>
            <person name="Swords F."/>
            <person name="Hooper C."/>
            <person name="Holzer A.S."/>
            <person name="Bass D."/>
            <person name="Burki F."/>
        </authorList>
    </citation>
    <scope>NUCLEOTIDE SEQUENCE [LARGE SCALE GENOMIC DNA]</scope>
    <source>
        <strain evidence="1">20-A016</strain>
    </source>
</reference>
<dbReference type="Proteomes" id="UP001439008">
    <property type="component" value="Unassembled WGS sequence"/>
</dbReference>
<protein>
    <submittedName>
        <fullName evidence="1">Uncharacterized protein</fullName>
    </submittedName>
</protein>
<dbReference type="EMBL" id="JBDODL010003809">
    <property type="protein sequence ID" value="MES1922818.1"/>
    <property type="molecule type" value="Genomic_DNA"/>
</dbReference>
<sequence length="145" mass="17174">MLSEKSLIKFYDSFYSRVLEKIVDLYSKRINGLRRIKEKEYSDESQESLKGREEVNQTIMTTFNDRQNLLKLIICRLAASSDFISSKDSDFLNNEIFKAIFGRLVMFLRKFREDIKRMEETLKKAYFDQNQSNPSTKAFKLIIAN</sequence>
<accession>A0ABV2AT23</accession>
<keyword evidence="2" id="KW-1185">Reference proteome</keyword>